<evidence type="ECO:0000313" key="9">
    <source>
        <dbReference type="Proteomes" id="UP000254958"/>
    </source>
</evidence>
<dbReference type="Pfam" id="PF00155">
    <property type="entry name" value="Aminotran_1_2"/>
    <property type="match status" value="1"/>
</dbReference>
<gene>
    <name evidence="8" type="ORF">C7453_101553</name>
    <name evidence="7" type="ORF">HLH32_02730</name>
</gene>
<dbReference type="SUPFAM" id="SSF46785">
    <property type="entry name" value="Winged helix' DNA-binding domain"/>
    <property type="match status" value="1"/>
</dbReference>
<dbReference type="Gene3D" id="3.90.1150.10">
    <property type="entry name" value="Aspartate Aminotransferase, domain 1"/>
    <property type="match status" value="1"/>
</dbReference>
<name>A0A370GE81_GLULI</name>
<accession>A0A370GE81</accession>
<dbReference type="AlphaFoldDB" id="A0A370GE81"/>
<dbReference type="InterPro" id="IPR036390">
    <property type="entry name" value="WH_DNA-bd_sf"/>
</dbReference>
<reference evidence="8 9" key="1">
    <citation type="submission" date="2018-07" db="EMBL/GenBank/DDBJ databases">
        <title>Genomic Encyclopedia of Type Strains, Phase IV (KMG-IV): sequencing the most valuable type-strain genomes for metagenomic binning, comparative biology and taxonomic classification.</title>
        <authorList>
            <person name="Goeker M."/>
        </authorList>
    </citation>
    <scope>NUCLEOTIDE SEQUENCE [LARGE SCALE GENOMIC DNA]</scope>
    <source>
        <strain evidence="8 9">DSM 5603</strain>
    </source>
</reference>
<keyword evidence="7" id="KW-0808">Transferase</keyword>
<dbReference type="CDD" id="cd07377">
    <property type="entry name" value="WHTH_GntR"/>
    <property type="match status" value="1"/>
</dbReference>
<dbReference type="PRINTS" id="PR00035">
    <property type="entry name" value="HTHGNTR"/>
</dbReference>
<reference evidence="7 10" key="2">
    <citation type="submission" date="2020-04" db="EMBL/GenBank/DDBJ databases">
        <title>Description of novel Gluconacetobacter.</title>
        <authorList>
            <person name="Sombolestani A."/>
        </authorList>
    </citation>
    <scope>NUCLEOTIDE SEQUENCE [LARGE SCALE GENOMIC DNA]</scope>
    <source>
        <strain evidence="7 10">LMG 1382</strain>
    </source>
</reference>
<dbReference type="GO" id="GO:0003700">
    <property type="term" value="F:DNA-binding transcription factor activity"/>
    <property type="evidence" value="ECO:0007669"/>
    <property type="project" value="InterPro"/>
</dbReference>
<evidence type="ECO:0000256" key="5">
    <source>
        <dbReference type="ARBA" id="ARBA00023163"/>
    </source>
</evidence>
<dbReference type="SMART" id="SM00345">
    <property type="entry name" value="HTH_GNTR"/>
    <property type="match status" value="1"/>
</dbReference>
<comment type="caution">
    <text evidence="8">The sequence shown here is derived from an EMBL/GenBank/DDBJ whole genome shotgun (WGS) entry which is preliminary data.</text>
</comment>
<dbReference type="InterPro" id="IPR015424">
    <property type="entry name" value="PyrdxlP-dep_Trfase"/>
</dbReference>
<dbReference type="Pfam" id="PF00392">
    <property type="entry name" value="GntR"/>
    <property type="match status" value="1"/>
</dbReference>
<dbReference type="PANTHER" id="PTHR46577">
    <property type="entry name" value="HTH-TYPE TRANSCRIPTIONAL REGULATORY PROTEIN GABR"/>
    <property type="match status" value="1"/>
</dbReference>
<dbReference type="Proteomes" id="UP000254958">
    <property type="component" value="Unassembled WGS sequence"/>
</dbReference>
<dbReference type="PANTHER" id="PTHR46577:SF2">
    <property type="entry name" value="TRANSCRIPTIONAL REGULATORY PROTEIN"/>
    <property type="match status" value="1"/>
</dbReference>
<organism evidence="8 9">
    <name type="scientific">Gluconacetobacter liquefaciens</name>
    <name type="common">Acetobacter liquefaciens</name>
    <dbReference type="NCBI Taxonomy" id="89584"/>
    <lineage>
        <taxon>Bacteria</taxon>
        <taxon>Pseudomonadati</taxon>
        <taxon>Pseudomonadota</taxon>
        <taxon>Alphaproteobacteria</taxon>
        <taxon>Acetobacterales</taxon>
        <taxon>Acetobacteraceae</taxon>
        <taxon>Gluconacetobacter</taxon>
    </lineage>
</organism>
<proteinExistence type="inferred from homology"/>
<keyword evidence="2" id="KW-0663">Pyridoxal phosphate</keyword>
<evidence type="ECO:0000256" key="3">
    <source>
        <dbReference type="ARBA" id="ARBA00023015"/>
    </source>
</evidence>
<dbReference type="Gene3D" id="1.10.10.10">
    <property type="entry name" value="Winged helix-like DNA-binding domain superfamily/Winged helix DNA-binding domain"/>
    <property type="match status" value="1"/>
</dbReference>
<keyword evidence="3" id="KW-0805">Transcription regulation</keyword>
<feature type="domain" description="HTH gntR-type" evidence="6">
    <location>
        <begin position="8"/>
        <end position="76"/>
    </location>
</feature>
<dbReference type="Gene3D" id="3.40.640.10">
    <property type="entry name" value="Type I PLP-dependent aspartate aminotransferase-like (Major domain)"/>
    <property type="match status" value="1"/>
</dbReference>
<evidence type="ECO:0000313" key="10">
    <source>
        <dbReference type="Proteomes" id="UP000562982"/>
    </source>
</evidence>
<dbReference type="PROSITE" id="PS50949">
    <property type="entry name" value="HTH_GNTR"/>
    <property type="match status" value="1"/>
</dbReference>
<evidence type="ECO:0000256" key="4">
    <source>
        <dbReference type="ARBA" id="ARBA00023125"/>
    </source>
</evidence>
<keyword evidence="7" id="KW-0032">Aminotransferase</keyword>
<dbReference type="SUPFAM" id="SSF53383">
    <property type="entry name" value="PLP-dependent transferases"/>
    <property type="match status" value="1"/>
</dbReference>
<evidence type="ECO:0000313" key="7">
    <source>
        <dbReference type="EMBL" id="MBB2185315.1"/>
    </source>
</evidence>
<dbReference type="GO" id="GO:0030170">
    <property type="term" value="F:pyridoxal phosphate binding"/>
    <property type="evidence" value="ECO:0007669"/>
    <property type="project" value="InterPro"/>
</dbReference>
<dbReference type="RefSeq" id="WP_114725735.1">
    <property type="nucleotide sequence ID" value="NZ_BJMI01000010.1"/>
</dbReference>
<dbReference type="GO" id="GO:0008483">
    <property type="term" value="F:transaminase activity"/>
    <property type="evidence" value="ECO:0007669"/>
    <property type="project" value="UniProtKB-KW"/>
</dbReference>
<keyword evidence="4" id="KW-0238">DNA-binding</keyword>
<keyword evidence="5" id="KW-0804">Transcription</keyword>
<dbReference type="GO" id="GO:0003677">
    <property type="term" value="F:DNA binding"/>
    <property type="evidence" value="ECO:0007669"/>
    <property type="project" value="UniProtKB-KW"/>
</dbReference>
<dbReference type="InterPro" id="IPR015421">
    <property type="entry name" value="PyrdxlP-dep_Trfase_major"/>
</dbReference>
<protein>
    <submittedName>
        <fullName evidence="8">GntR family transcriptional regulator</fullName>
    </submittedName>
    <submittedName>
        <fullName evidence="7">PLP-dependent aminotransferase family protein</fullName>
    </submittedName>
</protein>
<comment type="similarity">
    <text evidence="1">In the C-terminal section; belongs to the class-I pyridoxal-phosphate-dependent aminotransferase family.</text>
</comment>
<dbReference type="InterPro" id="IPR000524">
    <property type="entry name" value="Tscrpt_reg_HTH_GntR"/>
</dbReference>
<dbReference type="OrthoDB" id="9802328at2"/>
<sequence length="493" mass="53119">MDGQQADGTRVAQVMGLVRHRIERRLLTPGARLPSIRAMAEAAGVSKSTVVEAYDRLHAEGVVRSRPGAGFYVAAPLAPLSLDVPTSEGARMVDPIGMLRASLEQDPAALSPGCGWLPAAWMPEDLVRRALRTVAREGAAEMLFDYDSPLGHAPIRTYVARRMAEQDIGVSPAQILTTDSGSHALDLICRFLLRPGDTVMVDDPCYFNFLALLRAHQVRVVGVPYLADGPDVAAFDRVAATCRPRLYITNAAIHNPTGAVLSPVVAHRVLRLAEAHDIIVVEDDIFADFEATPAARLATFDGLERVVRIGSFSKTVSAAFRCGYIAVRPDWVEGLVDLRVASSIASGRLAAGICHAVLTDSGYRRHVAQVRARLDQCRAQVTARLKRLGLRPTVEPDSGPFLWCRLPEGLEATDVARRALAQGVILAPGNLFSADGIAADCLRFNVARMDDEKVYRVLAEAVGRPGFHPGPAKGGAFGNPFFNQSISGIPDMK</sequence>
<dbReference type="EMBL" id="JABEQI010000001">
    <property type="protein sequence ID" value="MBB2185315.1"/>
    <property type="molecule type" value="Genomic_DNA"/>
</dbReference>
<evidence type="ECO:0000313" key="8">
    <source>
        <dbReference type="EMBL" id="RDI40754.1"/>
    </source>
</evidence>
<dbReference type="InterPro" id="IPR004839">
    <property type="entry name" value="Aminotransferase_I/II_large"/>
</dbReference>
<evidence type="ECO:0000256" key="2">
    <source>
        <dbReference type="ARBA" id="ARBA00022898"/>
    </source>
</evidence>
<evidence type="ECO:0000256" key="1">
    <source>
        <dbReference type="ARBA" id="ARBA00005384"/>
    </source>
</evidence>
<dbReference type="InterPro" id="IPR051446">
    <property type="entry name" value="HTH_trans_reg/aminotransferase"/>
</dbReference>
<keyword evidence="9" id="KW-1185">Reference proteome</keyword>
<dbReference type="Proteomes" id="UP000562982">
    <property type="component" value="Unassembled WGS sequence"/>
</dbReference>
<dbReference type="CDD" id="cd00609">
    <property type="entry name" value="AAT_like"/>
    <property type="match status" value="1"/>
</dbReference>
<dbReference type="EMBL" id="QQAW01000001">
    <property type="protein sequence ID" value="RDI40754.1"/>
    <property type="molecule type" value="Genomic_DNA"/>
</dbReference>
<dbReference type="InterPro" id="IPR015422">
    <property type="entry name" value="PyrdxlP-dep_Trfase_small"/>
</dbReference>
<dbReference type="InterPro" id="IPR036388">
    <property type="entry name" value="WH-like_DNA-bd_sf"/>
</dbReference>
<evidence type="ECO:0000259" key="6">
    <source>
        <dbReference type="PROSITE" id="PS50949"/>
    </source>
</evidence>